<evidence type="ECO:0000313" key="2">
    <source>
        <dbReference type="Proteomes" id="UP001209476"/>
    </source>
</evidence>
<name>A0AAW5UVG0_9BACT</name>
<gene>
    <name evidence="1" type="ORF">ONS98_07925</name>
</gene>
<protein>
    <recommendedName>
        <fullName evidence="3">J domain-containing protein</fullName>
    </recommendedName>
</protein>
<accession>A0AAW5UVG0</accession>
<organism evidence="1 2">
    <name type="scientific">Segatella copri</name>
    <dbReference type="NCBI Taxonomy" id="165179"/>
    <lineage>
        <taxon>Bacteria</taxon>
        <taxon>Pseudomonadati</taxon>
        <taxon>Bacteroidota</taxon>
        <taxon>Bacteroidia</taxon>
        <taxon>Bacteroidales</taxon>
        <taxon>Prevotellaceae</taxon>
        <taxon>Segatella</taxon>
    </lineage>
</organism>
<reference evidence="1" key="1">
    <citation type="submission" date="2022-11" db="EMBL/GenBank/DDBJ databases">
        <title>Genomic repertoires linked with pathogenic potency of arthritogenic Prevotella copri isolated from the gut of rheumatoid arthritis patients.</title>
        <authorList>
            <person name="Nii T."/>
            <person name="Maeda Y."/>
            <person name="Motooka D."/>
            <person name="Naito M."/>
            <person name="Matsumoto Y."/>
            <person name="Ogawa T."/>
            <person name="Oguro-Igashira E."/>
            <person name="Kishikawa T."/>
            <person name="Yamashita M."/>
            <person name="Koizumi S."/>
            <person name="Kurakawa T."/>
            <person name="Okumura R."/>
            <person name="Kayama H."/>
            <person name="Murakami M."/>
            <person name="Sakaguchi T."/>
            <person name="Das B."/>
            <person name="Nakamura S."/>
            <person name="Okada Y."/>
            <person name="Kumanogoh A."/>
            <person name="Takeda K."/>
        </authorList>
    </citation>
    <scope>NUCLEOTIDE SEQUENCE</scope>
    <source>
        <strain evidence="1">RA-N001-16</strain>
    </source>
</reference>
<sequence length="90" mass="10033">MNNPYIVLGISQDATKVDIVKAQVKALRLKKNSPREVAAAQKELHSPARRLAVDFTYPVFKGLDNFAPISTTTKSKEVDLDTLNLDKYKS</sequence>
<comment type="caution">
    <text evidence="1">The sequence shown here is derived from an EMBL/GenBank/DDBJ whole genome shotgun (WGS) entry which is preliminary data.</text>
</comment>
<dbReference type="AlphaFoldDB" id="A0AAW5UVG0"/>
<dbReference type="Proteomes" id="UP001209476">
    <property type="component" value="Unassembled WGS sequence"/>
</dbReference>
<dbReference type="EMBL" id="JAPDUM010000001">
    <property type="protein sequence ID" value="MCW4165143.1"/>
    <property type="molecule type" value="Genomic_DNA"/>
</dbReference>
<evidence type="ECO:0000313" key="1">
    <source>
        <dbReference type="EMBL" id="MCW4165143.1"/>
    </source>
</evidence>
<proteinExistence type="predicted"/>
<evidence type="ECO:0008006" key="3">
    <source>
        <dbReference type="Google" id="ProtNLM"/>
    </source>
</evidence>
<dbReference type="RefSeq" id="WP_264911446.1">
    <property type="nucleotide sequence ID" value="NZ_JAPDUL010000001.1"/>
</dbReference>